<feature type="transmembrane region" description="Helical" evidence="2">
    <location>
        <begin position="272"/>
        <end position="294"/>
    </location>
</feature>
<dbReference type="PANTHER" id="PTHR44757:SF2">
    <property type="entry name" value="BIOFILM ARCHITECTURE MAINTENANCE PROTEIN MBAA"/>
    <property type="match status" value="1"/>
</dbReference>
<dbReference type="RefSeq" id="WP_133502026.1">
    <property type="nucleotide sequence ID" value="NZ_SNXC01000002.1"/>
</dbReference>
<dbReference type="NCBIfam" id="TIGR00254">
    <property type="entry name" value="GGDEF"/>
    <property type="match status" value="1"/>
</dbReference>
<dbReference type="GO" id="GO:0003824">
    <property type="term" value="F:catalytic activity"/>
    <property type="evidence" value="ECO:0007669"/>
    <property type="project" value="UniProtKB-ARBA"/>
</dbReference>
<keyword evidence="6" id="KW-1185">Reference proteome</keyword>
<dbReference type="InterPro" id="IPR052155">
    <property type="entry name" value="Biofilm_reg_signaling"/>
</dbReference>
<keyword evidence="2" id="KW-1133">Transmembrane helix</keyword>
<dbReference type="SMART" id="SM00052">
    <property type="entry name" value="EAL"/>
    <property type="match status" value="1"/>
</dbReference>
<evidence type="ECO:0000256" key="2">
    <source>
        <dbReference type="SAM" id="Phobius"/>
    </source>
</evidence>
<dbReference type="InterPro" id="IPR001633">
    <property type="entry name" value="EAL_dom"/>
</dbReference>
<evidence type="ECO:0000256" key="1">
    <source>
        <dbReference type="ARBA" id="ARBA00001946"/>
    </source>
</evidence>
<feature type="domain" description="EAL" evidence="3">
    <location>
        <begin position="527"/>
        <end position="786"/>
    </location>
</feature>
<proteinExistence type="predicted"/>
<evidence type="ECO:0000313" key="5">
    <source>
        <dbReference type="EMBL" id="TDP01262.1"/>
    </source>
</evidence>
<dbReference type="AlphaFoldDB" id="A0A4R6MH52"/>
<dbReference type="Pfam" id="PF00563">
    <property type="entry name" value="EAL"/>
    <property type="match status" value="1"/>
</dbReference>
<dbReference type="SUPFAM" id="SSF55073">
    <property type="entry name" value="Nucleotide cyclase"/>
    <property type="match status" value="1"/>
</dbReference>
<comment type="cofactor">
    <cofactor evidence="1">
        <name>Mg(2+)</name>
        <dbReference type="ChEBI" id="CHEBI:18420"/>
    </cofactor>
</comment>
<dbReference type="PROSITE" id="PS50883">
    <property type="entry name" value="EAL"/>
    <property type="match status" value="1"/>
</dbReference>
<dbReference type="Gene3D" id="3.30.450.20">
    <property type="entry name" value="PAS domain"/>
    <property type="match status" value="1"/>
</dbReference>
<dbReference type="InterPro" id="IPR029787">
    <property type="entry name" value="Nucleotide_cyclase"/>
</dbReference>
<dbReference type="SMART" id="SM00267">
    <property type="entry name" value="GGDEF"/>
    <property type="match status" value="1"/>
</dbReference>
<dbReference type="InterPro" id="IPR043128">
    <property type="entry name" value="Rev_trsase/Diguanyl_cyclase"/>
</dbReference>
<feature type="transmembrane region" description="Helical" evidence="2">
    <location>
        <begin position="9"/>
        <end position="28"/>
    </location>
</feature>
<dbReference type="PANTHER" id="PTHR44757">
    <property type="entry name" value="DIGUANYLATE CYCLASE DGCP"/>
    <property type="match status" value="1"/>
</dbReference>
<evidence type="ECO:0000313" key="6">
    <source>
        <dbReference type="Proteomes" id="UP000294656"/>
    </source>
</evidence>
<dbReference type="PROSITE" id="PS50887">
    <property type="entry name" value="GGDEF"/>
    <property type="match status" value="1"/>
</dbReference>
<dbReference type="CDD" id="cd01949">
    <property type="entry name" value="GGDEF"/>
    <property type="match status" value="1"/>
</dbReference>
<dbReference type="SUPFAM" id="SSF141868">
    <property type="entry name" value="EAL domain-like"/>
    <property type="match status" value="1"/>
</dbReference>
<dbReference type="FunFam" id="3.30.70.270:FF:000001">
    <property type="entry name" value="Diguanylate cyclase domain protein"/>
    <property type="match status" value="1"/>
</dbReference>
<reference evidence="5 6" key="1">
    <citation type="submission" date="2019-03" db="EMBL/GenBank/DDBJ databases">
        <title>Genomic Encyclopedia of Type Strains, Phase III (KMG-III): the genomes of soil and plant-associated and newly described type strains.</title>
        <authorList>
            <person name="Whitman W."/>
        </authorList>
    </citation>
    <scope>NUCLEOTIDE SEQUENCE [LARGE SCALE GENOMIC DNA]</scope>
    <source>
        <strain evidence="5 6">CECT 7378</strain>
    </source>
</reference>
<dbReference type="Proteomes" id="UP000294656">
    <property type="component" value="Unassembled WGS sequence"/>
</dbReference>
<dbReference type="OrthoDB" id="9176779at2"/>
<evidence type="ECO:0000259" key="3">
    <source>
        <dbReference type="PROSITE" id="PS50883"/>
    </source>
</evidence>
<feature type="domain" description="GGDEF" evidence="4">
    <location>
        <begin position="384"/>
        <end position="518"/>
    </location>
</feature>
<dbReference type="InterPro" id="IPR000160">
    <property type="entry name" value="GGDEF_dom"/>
</dbReference>
<keyword evidence="2" id="KW-0472">Membrane</keyword>
<organism evidence="5 6">
    <name type="scientific">Marinomonas balearica</name>
    <dbReference type="NCBI Taxonomy" id="491947"/>
    <lineage>
        <taxon>Bacteria</taxon>
        <taxon>Pseudomonadati</taxon>
        <taxon>Pseudomonadota</taxon>
        <taxon>Gammaproteobacteria</taxon>
        <taxon>Oceanospirillales</taxon>
        <taxon>Oceanospirillaceae</taxon>
        <taxon>Marinomonas</taxon>
    </lineage>
</organism>
<evidence type="ECO:0000259" key="4">
    <source>
        <dbReference type="PROSITE" id="PS50887"/>
    </source>
</evidence>
<accession>A0A4R6MH52</accession>
<dbReference type="CDD" id="cd01948">
    <property type="entry name" value="EAL"/>
    <property type="match status" value="1"/>
</dbReference>
<keyword evidence="2" id="KW-0812">Transmembrane</keyword>
<dbReference type="Pfam" id="PF00990">
    <property type="entry name" value="GGDEF"/>
    <property type="match status" value="1"/>
</dbReference>
<sequence length="790" mass="88391">MLNTLKGRLYLIALLIVSPCYVFIYLSFDYSKASEKNELHRYADLISIQAVQNQDAIIASTRQFLTSLAAQPPLQRPDSKECQQFVQRLTYLDDRYANIGVPNAQGILTCNGTKLNAPVNVVDRGYIKEALTEKRFTTSGALTDRAIGQPTINFAYPVWSDADPEGNNVVGAAVVVISLDWWADLLSSIELPNKSLAYVLDAKGNAVASFPKNSEYEPVESPFLASDIIKGHDGVERIFIEYDVKDDLGRVMLTFVTGIAVDEALADIDARYSFIFALFTAFVVALLLLLRIFFLNSILGPLNTLSNMTFRMGLNEKITEKDATGVKEMDQLQNRFMVMAERKEQAEQKMIQQAQTDLLTGIGNRERFNQGLINALQETKRHNHQCALLLIDLDLFKEINDTRGHQVGDEILRVAAKRLQALCPKEQLICRLGGDEFIFLLSGAGVNNDYVHDFCQNIQSQICTPFDIYDEEIFISSSIGIATFPRDGSDERELMAAADQALYSAKHAGRNQIKDFNVELKYALLEKIELVKDLRNAIANNEFHLVFQPIVNRFGKVVKFEALIRWSHPTKGLIPPDQFIGYAEESGQIIMIGEWVILEAKMALEKLKGLYGEEIQVSVNVSPLQLSNSQSDSTKLLYELLTGVFSESTPNKNGLIVEITENVFMSSEEGAQQQLLNFRKHGIQVALDDFGTGYSSLAYIMNYQMDYLKIDKTFVSRLDGPESSVSLCEGMIAMAHSLGMTVVAEGVETSEQAALLCEYGCDYLQGYYYSKPKRLDEILGREVDQNVTNT</sequence>
<gene>
    <name evidence="5" type="ORF">DFP79_0164</name>
</gene>
<dbReference type="Gene3D" id="3.30.70.270">
    <property type="match status" value="1"/>
</dbReference>
<dbReference type="Gene3D" id="3.20.20.450">
    <property type="entry name" value="EAL domain"/>
    <property type="match status" value="1"/>
</dbReference>
<protein>
    <submittedName>
        <fullName evidence="5">Diguanylate cyclase (GGDEF)-like protein</fullName>
    </submittedName>
</protein>
<comment type="caution">
    <text evidence="5">The sequence shown here is derived from an EMBL/GenBank/DDBJ whole genome shotgun (WGS) entry which is preliminary data.</text>
</comment>
<dbReference type="EMBL" id="SNXC01000002">
    <property type="protein sequence ID" value="TDP01262.1"/>
    <property type="molecule type" value="Genomic_DNA"/>
</dbReference>
<dbReference type="InterPro" id="IPR035919">
    <property type="entry name" value="EAL_sf"/>
</dbReference>
<dbReference type="CDD" id="cd12914">
    <property type="entry name" value="PDC1_DGC_like"/>
    <property type="match status" value="1"/>
</dbReference>
<name>A0A4R6MH52_9GAMM</name>